<dbReference type="Pfam" id="PF00293">
    <property type="entry name" value="NUDIX"/>
    <property type="match status" value="1"/>
</dbReference>
<name>A0A7J5C4B7_9MICO</name>
<dbReference type="PROSITE" id="PS51462">
    <property type="entry name" value="NUDIX"/>
    <property type="match status" value="1"/>
</dbReference>
<dbReference type="AlphaFoldDB" id="A0A7J5C4B7"/>
<comment type="caution">
    <text evidence="4">The sequence shown here is derived from an EMBL/GenBank/DDBJ whole genome shotgun (WGS) entry which is preliminary data.</text>
</comment>
<comment type="cofactor">
    <cofactor evidence="1">
        <name>Mg(2+)</name>
        <dbReference type="ChEBI" id="CHEBI:18420"/>
    </cofactor>
</comment>
<evidence type="ECO:0000259" key="3">
    <source>
        <dbReference type="PROSITE" id="PS51462"/>
    </source>
</evidence>
<dbReference type="EMBL" id="WBJZ01000001">
    <property type="protein sequence ID" value="KAB1662630.1"/>
    <property type="molecule type" value="Genomic_DNA"/>
</dbReference>
<dbReference type="PANTHER" id="PTHR43046:SF2">
    <property type="entry name" value="8-OXO-DGTP DIPHOSPHATASE-RELATED"/>
    <property type="match status" value="1"/>
</dbReference>
<keyword evidence="5" id="KW-1185">Reference proteome</keyword>
<dbReference type="CDD" id="cd04690">
    <property type="entry name" value="NUDIX_Hydrolase"/>
    <property type="match status" value="1"/>
</dbReference>
<dbReference type="SUPFAM" id="SSF55811">
    <property type="entry name" value="Nudix"/>
    <property type="match status" value="1"/>
</dbReference>
<sequence>MSAVVLRDARGRIVTVRKRGTSRFQLPGGKPEAGESAADAAVRECAEETGVALEPAALVPLGRFSAPAANEAGRDVQGDVFASTEPGAAERVSALAEIEEVRLLDPSLPLPDDLAPLLRDHVLPALRALDAS</sequence>
<dbReference type="PRINTS" id="PR00502">
    <property type="entry name" value="NUDIXFAMILY"/>
</dbReference>
<evidence type="ECO:0000313" key="5">
    <source>
        <dbReference type="Proteomes" id="UP000467240"/>
    </source>
</evidence>
<evidence type="ECO:0000256" key="2">
    <source>
        <dbReference type="ARBA" id="ARBA00022801"/>
    </source>
</evidence>
<dbReference type="InterPro" id="IPR015797">
    <property type="entry name" value="NUDIX_hydrolase-like_dom_sf"/>
</dbReference>
<dbReference type="InterPro" id="IPR000086">
    <property type="entry name" value="NUDIX_hydrolase_dom"/>
</dbReference>
<dbReference type="Proteomes" id="UP000467240">
    <property type="component" value="Unassembled WGS sequence"/>
</dbReference>
<gene>
    <name evidence="4" type="ORF">F8O01_00785</name>
</gene>
<evidence type="ECO:0000256" key="1">
    <source>
        <dbReference type="ARBA" id="ARBA00001946"/>
    </source>
</evidence>
<accession>A0A7J5C4B7</accession>
<dbReference type="InterPro" id="IPR020476">
    <property type="entry name" value="Nudix_hydrolase"/>
</dbReference>
<reference evidence="4 5" key="1">
    <citation type="submission" date="2019-09" db="EMBL/GenBank/DDBJ databases">
        <title>Phylogeny of genus Pseudoclavibacter and closely related genus.</title>
        <authorList>
            <person name="Li Y."/>
        </authorList>
    </citation>
    <scope>NUCLEOTIDE SEQUENCE [LARGE SCALE GENOMIC DNA]</scope>
    <source>
        <strain evidence="4 5">DSM 23821</strain>
    </source>
</reference>
<dbReference type="Gene3D" id="3.90.79.10">
    <property type="entry name" value="Nucleoside Triphosphate Pyrophosphohydrolase"/>
    <property type="match status" value="1"/>
</dbReference>
<organism evidence="4 5">
    <name type="scientific">Pseudoclavibacter chungangensis</name>
    <dbReference type="NCBI Taxonomy" id="587635"/>
    <lineage>
        <taxon>Bacteria</taxon>
        <taxon>Bacillati</taxon>
        <taxon>Actinomycetota</taxon>
        <taxon>Actinomycetes</taxon>
        <taxon>Micrococcales</taxon>
        <taxon>Microbacteriaceae</taxon>
        <taxon>Pseudoclavibacter</taxon>
    </lineage>
</organism>
<dbReference type="PANTHER" id="PTHR43046">
    <property type="entry name" value="GDP-MANNOSE MANNOSYL HYDROLASE"/>
    <property type="match status" value="1"/>
</dbReference>
<evidence type="ECO:0000313" key="4">
    <source>
        <dbReference type="EMBL" id="KAB1662630.1"/>
    </source>
</evidence>
<keyword evidence="2" id="KW-0378">Hydrolase</keyword>
<proteinExistence type="predicted"/>
<feature type="domain" description="Nudix hydrolase" evidence="3">
    <location>
        <begin position="1"/>
        <end position="127"/>
    </location>
</feature>
<protein>
    <submittedName>
        <fullName evidence="4">NUDIX domain-containing protein</fullName>
    </submittedName>
</protein>
<dbReference type="GO" id="GO:0016787">
    <property type="term" value="F:hydrolase activity"/>
    <property type="evidence" value="ECO:0007669"/>
    <property type="project" value="UniProtKB-KW"/>
</dbReference>
<dbReference type="OrthoDB" id="9801098at2"/>